<reference evidence="1" key="1">
    <citation type="journal article" date="2023" name="Insect Mol. Biol.">
        <title>Genome sequencing provides insights into the evolution of gene families encoding plant cell wall-degrading enzymes in longhorned beetles.</title>
        <authorList>
            <person name="Shin N.R."/>
            <person name="Okamura Y."/>
            <person name="Kirsch R."/>
            <person name="Pauchet Y."/>
        </authorList>
    </citation>
    <scope>NUCLEOTIDE SEQUENCE</scope>
    <source>
        <strain evidence="1">AMC_N1</strain>
    </source>
</reference>
<accession>A0AAV8YMK6</accession>
<evidence type="ECO:0000313" key="2">
    <source>
        <dbReference type="Proteomes" id="UP001162162"/>
    </source>
</evidence>
<name>A0AAV8YMK6_9CUCU</name>
<proteinExistence type="predicted"/>
<protein>
    <submittedName>
        <fullName evidence="1">Uncharacterized protein</fullName>
    </submittedName>
</protein>
<organism evidence="1 2">
    <name type="scientific">Aromia moschata</name>
    <dbReference type="NCBI Taxonomy" id="1265417"/>
    <lineage>
        <taxon>Eukaryota</taxon>
        <taxon>Metazoa</taxon>
        <taxon>Ecdysozoa</taxon>
        <taxon>Arthropoda</taxon>
        <taxon>Hexapoda</taxon>
        <taxon>Insecta</taxon>
        <taxon>Pterygota</taxon>
        <taxon>Neoptera</taxon>
        <taxon>Endopterygota</taxon>
        <taxon>Coleoptera</taxon>
        <taxon>Polyphaga</taxon>
        <taxon>Cucujiformia</taxon>
        <taxon>Chrysomeloidea</taxon>
        <taxon>Cerambycidae</taxon>
        <taxon>Cerambycinae</taxon>
        <taxon>Callichromatini</taxon>
        <taxon>Aromia</taxon>
    </lineage>
</organism>
<gene>
    <name evidence="1" type="ORF">NQ318_021039</name>
</gene>
<dbReference type="AlphaFoldDB" id="A0AAV8YMK6"/>
<dbReference type="Proteomes" id="UP001162162">
    <property type="component" value="Unassembled WGS sequence"/>
</dbReference>
<evidence type="ECO:0000313" key="1">
    <source>
        <dbReference type="EMBL" id="KAJ8952721.1"/>
    </source>
</evidence>
<keyword evidence="2" id="KW-1185">Reference proteome</keyword>
<comment type="caution">
    <text evidence="1">The sequence shown here is derived from an EMBL/GenBank/DDBJ whole genome shotgun (WGS) entry which is preliminary data.</text>
</comment>
<dbReference type="EMBL" id="JAPWTK010000065">
    <property type="protein sequence ID" value="KAJ8952721.1"/>
    <property type="molecule type" value="Genomic_DNA"/>
</dbReference>
<sequence length="132" mass="15320">MSKIKNSHKFIFNRILFKNSIIRNFTRCESLKVNTIQCKAYHGINIYRPKIAQFATQNIPVETAVLRKQGVKNLNDLKRYIDEGKQFYIKLLTNILDKIEFANISNKDAILLLECCGNSVPTLHAKREMTFV</sequence>